<keyword evidence="4" id="KW-1185">Reference proteome</keyword>
<dbReference type="InterPro" id="IPR035992">
    <property type="entry name" value="Ricin_B-like_lectins"/>
</dbReference>
<feature type="region of interest" description="Disordered" evidence="1">
    <location>
        <begin position="1"/>
        <end position="20"/>
    </location>
</feature>
<protein>
    <submittedName>
        <fullName evidence="3">Carbohydrate-binding module family 13 protein</fullName>
    </submittedName>
</protein>
<evidence type="ECO:0000313" key="4">
    <source>
        <dbReference type="Proteomes" id="UP000053593"/>
    </source>
</evidence>
<evidence type="ECO:0000259" key="2">
    <source>
        <dbReference type="SMART" id="SM00458"/>
    </source>
</evidence>
<dbReference type="SUPFAM" id="SSF50370">
    <property type="entry name" value="Ricin B-like lectins"/>
    <property type="match status" value="1"/>
</dbReference>
<proteinExistence type="predicted"/>
<dbReference type="AlphaFoldDB" id="A0A0D0BAR0"/>
<organism evidence="3 4">
    <name type="scientific">Collybiopsis luxurians FD-317 M1</name>
    <dbReference type="NCBI Taxonomy" id="944289"/>
    <lineage>
        <taxon>Eukaryota</taxon>
        <taxon>Fungi</taxon>
        <taxon>Dikarya</taxon>
        <taxon>Basidiomycota</taxon>
        <taxon>Agaricomycotina</taxon>
        <taxon>Agaricomycetes</taxon>
        <taxon>Agaricomycetidae</taxon>
        <taxon>Agaricales</taxon>
        <taxon>Marasmiineae</taxon>
        <taxon>Omphalotaceae</taxon>
        <taxon>Collybiopsis</taxon>
        <taxon>Collybiopsis luxurians</taxon>
    </lineage>
</organism>
<dbReference type="SMART" id="SM00458">
    <property type="entry name" value="RICIN"/>
    <property type="match status" value="1"/>
</dbReference>
<dbReference type="HOGENOM" id="CLU_095794_3_1_1"/>
<gene>
    <name evidence="3" type="ORF">GYMLUDRAFT_394788</name>
</gene>
<evidence type="ECO:0000256" key="1">
    <source>
        <dbReference type="SAM" id="MobiDB-lite"/>
    </source>
</evidence>
<dbReference type="Pfam" id="PF00652">
    <property type="entry name" value="Ricin_B_lectin"/>
    <property type="match status" value="1"/>
</dbReference>
<evidence type="ECO:0000313" key="3">
    <source>
        <dbReference type="EMBL" id="KIK51386.1"/>
    </source>
</evidence>
<dbReference type="OrthoDB" id="6770063at2759"/>
<dbReference type="InterPro" id="IPR000772">
    <property type="entry name" value="Ricin_B_lectin"/>
</dbReference>
<feature type="compositionally biased region" description="Low complexity" evidence="1">
    <location>
        <begin position="1"/>
        <end position="12"/>
    </location>
</feature>
<dbReference type="CDD" id="cd00161">
    <property type="entry name" value="beta-trefoil_Ricin-like"/>
    <property type="match status" value="1"/>
</dbReference>
<name>A0A0D0BAR0_9AGAR</name>
<reference evidence="3 4" key="1">
    <citation type="submission" date="2014-04" db="EMBL/GenBank/DDBJ databases">
        <title>Evolutionary Origins and Diversification of the Mycorrhizal Mutualists.</title>
        <authorList>
            <consortium name="DOE Joint Genome Institute"/>
            <consortium name="Mycorrhizal Genomics Consortium"/>
            <person name="Kohler A."/>
            <person name="Kuo A."/>
            <person name="Nagy L.G."/>
            <person name="Floudas D."/>
            <person name="Copeland A."/>
            <person name="Barry K.W."/>
            <person name="Cichocki N."/>
            <person name="Veneault-Fourrey C."/>
            <person name="LaButti K."/>
            <person name="Lindquist E.A."/>
            <person name="Lipzen A."/>
            <person name="Lundell T."/>
            <person name="Morin E."/>
            <person name="Murat C."/>
            <person name="Riley R."/>
            <person name="Ohm R."/>
            <person name="Sun H."/>
            <person name="Tunlid A."/>
            <person name="Henrissat B."/>
            <person name="Grigoriev I.V."/>
            <person name="Hibbett D.S."/>
            <person name="Martin F."/>
        </authorList>
    </citation>
    <scope>NUCLEOTIDE SEQUENCE [LARGE SCALE GENOMIC DNA]</scope>
    <source>
        <strain evidence="3 4">FD-317 M1</strain>
    </source>
</reference>
<dbReference type="Gene3D" id="2.80.10.50">
    <property type="match status" value="2"/>
</dbReference>
<dbReference type="EMBL" id="KN834864">
    <property type="protein sequence ID" value="KIK51386.1"/>
    <property type="molecule type" value="Genomic_DNA"/>
</dbReference>
<feature type="domain" description="Ricin B lectin" evidence="2">
    <location>
        <begin position="9"/>
        <end position="141"/>
    </location>
</feature>
<sequence length="141" mass="15192">MTSSSGSGTTTGRAIHPNGDTSKCMDVAGANFENGTPVQIYDCNETNAQRWAISRESTKVQVAGTNFCLDAGSTPGDGVQMKIWQCYDNLAAQQWYFTDDNRVALEGKGQCLDLTNGNKANGNQLQTWSCGNGNLNQVWTV</sequence>
<dbReference type="PROSITE" id="PS50231">
    <property type="entry name" value="RICIN_B_LECTIN"/>
    <property type="match status" value="1"/>
</dbReference>
<accession>A0A0D0BAR0</accession>
<dbReference type="Proteomes" id="UP000053593">
    <property type="component" value="Unassembled WGS sequence"/>
</dbReference>